<protein>
    <recommendedName>
        <fullName evidence="4">Peptidase M11 gametolysin domain-containing protein</fullName>
    </recommendedName>
</protein>
<organism evidence="5 6">
    <name type="scientific">Chlamydomonas schloesseri</name>
    <dbReference type="NCBI Taxonomy" id="2026947"/>
    <lineage>
        <taxon>Eukaryota</taxon>
        <taxon>Viridiplantae</taxon>
        <taxon>Chlorophyta</taxon>
        <taxon>core chlorophytes</taxon>
        <taxon>Chlorophyceae</taxon>
        <taxon>CS clade</taxon>
        <taxon>Chlamydomonadales</taxon>
        <taxon>Chlamydomonadaceae</taxon>
        <taxon>Chlamydomonas</taxon>
    </lineage>
</organism>
<keyword evidence="1" id="KW-0945">Host-virus interaction</keyword>
<evidence type="ECO:0000256" key="3">
    <source>
        <dbReference type="SAM" id="SignalP"/>
    </source>
</evidence>
<gene>
    <name evidence="5" type="ORF">HYH02_015453</name>
</gene>
<keyword evidence="6" id="KW-1185">Reference proteome</keyword>
<feature type="region of interest" description="Disordered" evidence="2">
    <location>
        <begin position="67"/>
        <end position="87"/>
    </location>
</feature>
<dbReference type="InterPro" id="IPR008752">
    <property type="entry name" value="Peptidase_M11"/>
</dbReference>
<comment type="caution">
    <text evidence="5">The sequence shown here is derived from an EMBL/GenBank/DDBJ whole genome shotgun (WGS) entry which is preliminary data.</text>
</comment>
<feature type="compositionally biased region" description="Basic residues" evidence="2">
    <location>
        <begin position="598"/>
        <end position="614"/>
    </location>
</feature>
<feature type="region of interest" description="Disordered" evidence="2">
    <location>
        <begin position="487"/>
        <end position="614"/>
    </location>
</feature>
<dbReference type="PANTHER" id="PTHR13037">
    <property type="entry name" value="FORMIN"/>
    <property type="match status" value="1"/>
</dbReference>
<dbReference type="EMBL" id="JAEHOD010000235">
    <property type="protein sequence ID" value="KAG2422336.1"/>
    <property type="molecule type" value="Genomic_DNA"/>
</dbReference>
<dbReference type="Pfam" id="PF05548">
    <property type="entry name" value="Peptidase_M11"/>
    <property type="match status" value="1"/>
</dbReference>
<feature type="chain" id="PRO_5032427794" description="Peptidase M11 gametolysin domain-containing protein" evidence="3">
    <location>
        <begin position="31"/>
        <end position="614"/>
    </location>
</feature>
<feature type="compositionally biased region" description="Pro residues" evidence="2">
    <location>
        <begin position="558"/>
        <end position="583"/>
    </location>
</feature>
<evidence type="ECO:0000256" key="2">
    <source>
        <dbReference type="SAM" id="MobiDB-lite"/>
    </source>
</evidence>
<reference evidence="5" key="1">
    <citation type="journal article" date="2020" name="bioRxiv">
        <title>Comparative genomics of Chlamydomonas.</title>
        <authorList>
            <person name="Craig R.J."/>
            <person name="Hasan A.R."/>
            <person name="Ness R.W."/>
            <person name="Keightley P.D."/>
        </authorList>
    </citation>
    <scope>NUCLEOTIDE SEQUENCE</scope>
    <source>
        <strain evidence="5">CCAP 11/173</strain>
    </source>
</reference>
<evidence type="ECO:0000256" key="1">
    <source>
        <dbReference type="ARBA" id="ARBA00022581"/>
    </source>
</evidence>
<feature type="domain" description="Peptidase M11 gametolysin" evidence="4">
    <location>
        <begin position="131"/>
        <end position="442"/>
    </location>
</feature>
<dbReference type="Proteomes" id="UP000613740">
    <property type="component" value="Unassembled WGS sequence"/>
</dbReference>
<name>A0A835VR11_9CHLO</name>
<evidence type="ECO:0000313" key="6">
    <source>
        <dbReference type="Proteomes" id="UP000613740"/>
    </source>
</evidence>
<dbReference type="PANTHER" id="PTHR13037:SF24">
    <property type="entry name" value="POLYCOMB PROTEIN PCL-RELATED"/>
    <property type="match status" value="1"/>
</dbReference>
<feature type="signal peptide" evidence="3">
    <location>
        <begin position="1"/>
        <end position="30"/>
    </location>
</feature>
<accession>A0A835VR11</accession>
<dbReference type="AlphaFoldDB" id="A0A835VR11"/>
<evidence type="ECO:0000313" key="5">
    <source>
        <dbReference type="EMBL" id="KAG2422336.1"/>
    </source>
</evidence>
<keyword evidence="3" id="KW-0732">Signal</keyword>
<proteinExistence type="predicted"/>
<dbReference type="OrthoDB" id="536446at2759"/>
<feature type="compositionally biased region" description="Pro residues" evidence="2">
    <location>
        <begin position="493"/>
        <end position="551"/>
    </location>
</feature>
<dbReference type="PRINTS" id="PR01217">
    <property type="entry name" value="PRICHEXTENSN"/>
</dbReference>
<evidence type="ECO:0000259" key="4">
    <source>
        <dbReference type="Pfam" id="PF05548"/>
    </source>
</evidence>
<sequence length="614" mass="65439">MARPRSGACVALVCLAVGILCQLQGQNVLAQNPGQDKKNFEGELVYVDYHDGTGDWALLDKGNGNRNFNSLGKGKKPPKKDKNGKDLEPGQLMTIGCTVDPATGQCSFIDSADVTVLKPAFIPPATNVRQRLLVVIMDAPGCGSGAAAGATPTNLATLYFGSAQDGKGGWADKLETCSYGEVVWEPPTSGLTQFVTVTPSCTWPTSSCDAWAMANAANTAAQTKLGSATYSTFTHFHLVMAVPAACSWAGLATLGGGVGGGGQVWLNTNTWTQTFGTFQVPLQESIHNFVLYHGFSSGIEYQDKTSFMGTGLACPSVTEKRWLGWASPVTGGDGLDAVALPTGTARGPFNLPASWSTGLGNHVRVRPTWTSWYTNAQYGMNLYFEFRQARFGDSSMDITYVNKVVVHEILSYMDNDQATYRSQDPRSNYMINVAPNTRTVLSSPSLGVPYNLVLYVGAQFGTSSQFVPLYVCRFASSDAECDTLANVLANTPKNPPPPPRPSPPPPPPSPPPPPPAPPSPPPSPPPPPRPPPPPLAPMPPPPPSPRPPSPPGIKKSPKPQPGERNPPLPPLPQAPTEPPGRKSPPPRRRSPPPQRKSPPPHRKSPPPHHKEHHG</sequence>